<name>A0AC60R2B7_IXOPE</name>
<proteinExistence type="predicted"/>
<dbReference type="EMBL" id="JABSTQ010000149">
    <property type="protein sequence ID" value="KAG0445626.1"/>
    <property type="molecule type" value="Genomic_DNA"/>
</dbReference>
<keyword evidence="2" id="KW-1185">Reference proteome</keyword>
<gene>
    <name evidence="1" type="ORF">HPB47_013400</name>
</gene>
<evidence type="ECO:0000313" key="1">
    <source>
        <dbReference type="EMBL" id="KAG0445626.1"/>
    </source>
</evidence>
<organism evidence="1 2">
    <name type="scientific">Ixodes persulcatus</name>
    <name type="common">Taiga tick</name>
    <dbReference type="NCBI Taxonomy" id="34615"/>
    <lineage>
        <taxon>Eukaryota</taxon>
        <taxon>Metazoa</taxon>
        <taxon>Ecdysozoa</taxon>
        <taxon>Arthropoda</taxon>
        <taxon>Chelicerata</taxon>
        <taxon>Arachnida</taxon>
        <taxon>Acari</taxon>
        <taxon>Parasitiformes</taxon>
        <taxon>Ixodida</taxon>
        <taxon>Ixodoidea</taxon>
        <taxon>Ixodidae</taxon>
        <taxon>Ixodinae</taxon>
        <taxon>Ixodes</taxon>
    </lineage>
</organism>
<comment type="caution">
    <text evidence="1">The sequence shown here is derived from an EMBL/GenBank/DDBJ whole genome shotgun (WGS) entry which is preliminary data.</text>
</comment>
<reference evidence="1 2" key="1">
    <citation type="journal article" date="2020" name="Cell">
        <title>Large-Scale Comparative Analyses of Tick Genomes Elucidate Their Genetic Diversity and Vector Capacities.</title>
        <authorList>
            <consortium name="Tick Genome and Microbiome Consortium (TIGMIC)"/>
            <person name="Jia N."/>
            <person name="Wang J."/>
            <person name="Shi W."/>
            <person name="Du L."/>
            <person name="Sun Y."/>
            <person name="Zhan W."/>
            <person name="Jiang J.F."/>
            <person name="Wang Q."/>
            <person name="Zhang B."/>
            <person name="Ji P."/>
            <person name="Bell-Sakyi L."/>
            <person name="Cui X.M."/>
            <person name="Yuan T.T."/>
            <person name="Jiang B.G."/>
            <person name="Yang W.F."/>
            <person name="Lam T.T."/>
            <person name="Chang Q.C."/>
            <person name="Ding S.J."/>
            <person name="Wang X.J."/>
            <person name="Zhu J.G."/>
            <person name="Ruan X.D."/>
            <person name="Zhao L."/>
            <person name="Wei J.T."/>
            <person name="Ye R.Z."/>
            <person name="Que T.C."/>
            <person name="Du C.H."/>
            <person name="Zhou Y.H."/>
            <person name="Cheng J.X."/>
            <person name="Dai P.F."/>
            <person name="Guo W.B."/>
            <person name="Han X.H."/>
            <person name="Huang E.J."/>
            <person name="Li L.F."/>
            <person name="Wei W."/>
            <person name="Gao Y.C."/>
            <person name="Liu J.Z."/>
            <person name="Shao H.Z."/>
            <person name="Wang X."/>
            <person name="Wang C.C."/>
            <person name="Yang T.C."/>
            <person name="Huo Q.B."/>
            <person name="Li W."/>
            <person name="Chen H.Y."/>
            <person name="Chen S.E."/>
            <person name="Zhou L.G."/>
            <person name="Ni X.B."/>
            <person name="Tian J.H."/>
            <person name="Sheng Y."/>
            <person name="Liu T."/>
            <person name="Pan Y.S."/>
            <person name="Xia L.Y."/>
            <person name="Li J."/>
            <person name="Zhao F."/>
            <person name="Cao W.C."/>
        </authorList>
    </citation>
    <scope>NUCLEOTIDE SEQUENCE [LARGE SCALE GENOMIC DNA]</scope>
    <source>
        <strain evidence="1">Iper-2018</strain>
    </source>
</reference>
<sequence>MGPRTNDRAWALASDQSELARVPPLKVGVHKCGVDLTMKKVHSHINVVVRKETPELNDETLRGALEGFGKVEEVTRDFWRVKGFEGVESTTRIVRMTLGSGTTLESLPHQLQLPGGTALVVVPGRAPMCLRCRRAGHVRKNCTAPKCLKCHNFGHTADECVRTYANATSRGPLSPANDIVMDEVEAEETSHSGAAGLPGTAVDASGLHGRTQAREQTRNGSVNAEKEIVAGLPPLIPAAPETPVLPAAAVVAIEPDAAVAPSVSGAIPPAATAVAMSPDAAVAASVPGASVESGLSATPAVVAEPKSPAVVQRWSSTASLESVYMVDEVGPATKRSLQLEASGRRGGTSRGPVQSVPVSFKKKGRYDQAPRIPQDDRRRSK</sequence>
<dbReference type="Proteomes" id="UP000805193">
    <property type="component" value="Unassembled WGS sequence"/>
</dbReference>
<protein>
    <submittedName>
        <fullName evidence="1">Uncharacterized protein</fullName>
    </submittedName>
</protein>
<evidence type="ECO:0000313" key="2">
    <source>
        <dbReference type="Proteomes" id="UP000805193"/>
    </source>
</evidence>
<accession>A0AC60R2B7</accession>